<reference evidence="4" key="1">
    <citation type="submission" date="2017-02" db="EMBL/GenBank/DDBJ databases">
        <title>zhang.</title>
        <authorList>
            <person name="Zhang H."/>
        </authorList>
    </citation>
    <scope>NUCLEOTIDE SEQUENCE [LARGE SCALE GENOMIC DNA]</scope>
    <source>
        <strain evidence="4">RZS01</strain>
    </source>
</reference>
<dbReference type="InterPro" id="IPR025157">
    <property type="entry name" value="Hemagglutinin_rpt"/>
</dbReference>
<protein>
    <submittedName>
        <fullName evidence="2">Uncharacterized protein</fullName>
    </submittedName>
</protein>
<sequence>MDSQSVTQVDTTVTGAKNVTIDNGAGRTTLDGARVSGGSVDVTAGNLNFTSAQNTASYLSTNESVGLSFAIPVYGTGGEKGFSVNASAGILYDTYASTEASGLSGLYAGQGGLDVDIAQNTTLNAGVMKSTAASGNTVTTGSLTAHDEQNISIYAGASINRWLGSLGSGGNTGPGAGERETKRKNFYPDLNPDITFAPVFGINIPQSLSSIGSNINIDAGSLSGSLSRNPSAANHAISNEFDANQAGEILSLTNSFEKSYKNAYGEAKDIQGMTKNSSLTDQEREENDAK</sequence>
<dbReference type="EMBL" id="NIRT01000068">
    <property type="protein sequence ID" value="PYD64856.1"/>
    <property type="molecule type" value="Genomic_DNA"/>
</dbReference>
<dbReference type="Proteomes" id="UP000247512">
    <property type="component" value="Unassembled WGS sequence"/>
</dbReference>
<evidence type="ECO:0000313" key="3">
    <source>
        <dbReference type="EMBL" id="PYD64856.1"/>
    </source>
</evidence>
<reference evidence="2" key="2">
    <citation type="submission" date="2017-02" db="EMBL/GenBank/DDBJ databases">
        <authorList>
            <person name="Zhang H."/>
        </authorList>
    </citation>
    <scope>NUCLEOTIDE SEQUENCE</scope>
    <source>
        <strain evidence="2">RZS01</strain>
    </source>
</reference>
<dbReference type="OrthoDB" id="7285034at2"/>
<accession>A0A9N7H216</accession>
<evidence type="ECO:0000313" key="4">
    <source>
        <dbReference type="Proteomes" id="UP000189683"/>
    </source>
</evidence>
<dbReference type="AlphaFoldDB" id="A0A9N7H216"/>
<gene>
    <name evidence="2" type="ORF">B0W47_15465</name>
    <name evidence="3" type="ORF">CDI09_16915</name>
</gene>
<organism evidence="2 4">
    <name type="scientific">Komagataeibacter nataicola</name>
    <dbReference type="NCBI Taxonomy" id="265960"/>
    <lineage>
        <taxon>Bacteria</taxon>
        <taxon>Pseudomonadati</taxon>
        <taxon>Pseudomonadota</taxon>
        <taxon>Alphaproteobacteria</taxon>
        <taxon>Acetobacterales</taxon>
        <taxon>Acetobacteraceae</taxon>
        <taxon>Komagataeibacter</taxon>
    </lineage>
</organism>
<feature type="region of interest" description="Disordered" evidence="1">
    <location>
        <begin position="266"/>
        <end position="290"/>
    </location>
</feature>
<dbReference type="Proteomes" id="UP000189683">
    <property type="component" value="Chromosome"/>
</dbReference>
<keyword evidence="5" id="KW-1185">Reference proteome</keyword>
<evidence type="ECO:0000256" key="1">
    <source>
        <dbReference type="SAM" id="MobiDB-lite"/>
    </source>
</evidence>
<evidence type="ECO:0000313" key="5">
    <source>
        <dbReference type="Proteomes" id="UP000247512"/>
    </source>
</evidence>
<dbReference type="Pfam" id="PF13332">
    <property type="entry name" value="Fil_haemagg_2"/>
    <property type="match status" value="1"/>
</dbReference>
<proteinExistence type="predicted"/>
<dbReference type="KEGG" id="kna:B0W47_15465"/>
<evidence type="ECO:0000313" key="2">
    <source>
        <dbReference type="EMBL" id="AQU88617.1"/>
    </source>
</evidence>
<name>A0A9N7H216_9PROT</name>
<dbReference type="EMBL" id="CP019875">
    <property type="protein sequence ID" value="AQU88617.1"/>
    <property type="molecule type" value="Genomic_DNA"/>
</dbReference>
<dbReference type="GO" id="GO:0003824">
    <property type="term" value="F:catalytic activity"/>
    <property type="evidence" value="ECO:0007669"/>
    <property type="project" value="UniProtKB-ARBA"/>
</dbReference>
<reference evidence="3 5" key="3">
    <citation type="submission" date="2017-06" db="EMBL/GenBank/DDBJ databases">
        <title>A draft genome sequence of Komagataeibacter nataicola LMG 1536.</title>
        <authorList>
            <person name="Skraban J."/>
            <person name="Cleenwerck I."/>
            <person name="Vandamme P."/>
            <person name="Trcek J."/>
        </authorList>
    </citation>
    <scope>NUCLEOTIDE SEQUENCE [LARGE SCALE GENOMIC DNA]</scope>
    <source>
        <strain evidence="3 5">LMG 1536</strain>
    </source>
</reference>